<dbReference type="Proteomes" id="UP000272400">
    <property type="component" value="Unassembled WGS sequence"/>
</dbReference>
<protein>
    <submittedName>
        <fullName evidence="4">TetR family transcriptional regulator</fullName>
    </submittedName>
</protein>
<feature type="DNA-binding region" description="H-T-H motif" evidence="2">
    <location>
        <begin position="37"/>
        <end position="56"/>
    </location>
</feature>
<dbReference type="Gene3D" id="1.10.357.10">
    <property type="entry name" value="Tetracycline Repressor, domain 2"/>
    <property type="match status" value="1"/>
</dbReference>
<accession>A0A3N1CV62</accession>
<dbReference type="SUPFAM" id="SSF46689">
    <property type="entry name" value="Homeodomain-like"/>
    <property type="match status" value="1"/>
</dbReference>
<organism evidence="4 5">
    <name type="scientific">Actinocorallia herbida</name>
    <dbReference type="NCBI Taxonomy" id="58109"/>
    <lineage>
        <taxon>Bacteria</taxon>
        <taxon>Bacillati</taxon>
        <taxon>Actinomycetota</taxon>
        <taxon>Actinomycetes</taxon>
        <taxon>Streptosporangiales</taxon>
        <taxon>Thermomonosporaceae</taxon>
        <taxon>Actinocorallia</taxon>
    </lineage>
</organism>
<dbReference type="RefSeq" id="WP_123664714.1">
    <property type="nucleotide sequence ID" value="NZ_RJKE01000001.1"/>
</dbReference>
<proteinExistence type="predicted"/>
<feature type="domain" description="HTH tetR-type" evidence="3">
    <location>
        <begin position="15"/>
        <end position="74"/>
    </location>
</feature>
<evidence type="ECO:0000313" key="4">
    <source>
        <dbReference type="EMBL" id="ROO85182.1"/>
    </source>
</evidence>
<sequence>MRTHGWGGSPPASDAEAAARIKDATHRCVADLGGATTIAHVATALGISRQTVYRYFPSTEALLLAAALDGTRPFLARLARRLRRVTDPSEALVEAVAYTIGQIPAEPYLRLLLDPQGGGRSMLRGVTSDTARAIGHTLLDHTAVDWTGLGIGPGQRGELVEWTLRVVQSFLLDPGDPARSGADLRGFLRRWLAPSVAAATAADGVAETGADGRKAAS</sequence>
<keyword evidence="5" id="KW-1185">Reference proteome</keyword>
<evidence type="ECO:0000256" key="2">
    <source>
        <dbReference type="PROSITE-ProRule" id="PRU00335"/>
    </source>
</evidence>
<dbReference type="GO" id="GO:0003677">
    <property type="term" value="F:DNA binding"/>
    <property type="evidence" value="ECO:0007669"/>
    <property type="project" value="UniProtKB-UniRule"/>
</dbReference>
<evidence type="ECO:0000259" key="3">
    <source>
        <dbReference type="PROSITE" id="PS50977"/>
    </source>
</evidence>
<dbReference type="Pfam" id="PF00440">
    <property type="entry name" value="TetR_N"/>
    <property type="match status" value="1"/>
</dbReference>
<name>A0A3N1CV62_9ACTN</name>
<dbReference type="AlphaFoldDB" id="A0A3N1CV62"/>
<dbReference type="PROSITE" id="PS50977">
    <property type="entry name" value="HTH_TETR_2"/>
    <property type="match status" value="1"/>
</dbReference>
<evidence type="ECO:0000256" key="1">
    <source>
        <dbReference type="ARBA" id="ARBA00023125"/>
    </source>
</evidence>
<dbReference type="InterPro" id="IPR009057">
    <property type="entry name" value="Homeodomain-like_sf"/>
</dbReference>
<keyword evidence="1 2" id="KW-0238">DNA-binding</keyword>
<evidence type="ECO:0000313" key="5">
    <source>
        <dbReference type="Proteomes" id="UP000272400"/>
    </source>
</evidence>
<dbReference type="InterPro" id="IPR001647">
    <property type="entry name" value="HTH_TetR"/>
</dbReference>
<comment type="caution">
    <text evidence="4">The sequence shown here is derived from an EMBL/GenBank/DDBJ whole genome shotgun (WGS) entry which is preliminary data.</text>
</comment>
<reference evidence="4 5" key="1">
    <citation type="submission" date="2018-11" db="EMBL/GenBank/DDBJ databases">
        <title>Sequencing the genomes of 1000 actinobacteria strains.</title>
        <authorList>
            <person name="Klenk H.-P."/>
        </authorList>
    </citation>
    <scope>NUCLEOTIDE SEQUENCE [LARGE SCALE GENOMIC DNA]</scope>
    <source>
        <strain evidence="4 5">DSM 44254</strain>
    </source>
</reference>
<gene>
    <name evidence="4" type="ORF">EDD29_2722</name>
</gene>
<dbReference type="OrthoDB" id="3212503at2"/>
<dbReference type="EMBL" id="RJKE01000001">
    <property type="protein sequence ID" value="ROO85182.1"/>
    <property type="molecule type" value="Genomic_DNA"/>
</dbReference>